<dbReference type="CDD" id="cd05930">
    <property type="entry name" value="A_NRPS"/>
    <property type="match status" value="1"/>
</dbReference>
<sequence>MLNKENISDIYALSSMQEGILFHTLLEQQSSAYFQQSAFLIKGNLNIAALEKALQQLVERHDVLRTVFKFEKLELPIQIVLKKCEAVFTYHDIRDINAEEKTAFMTSFKTSERARHFNLSTETMMRVAVIQLDHTTFNLVWSYHHIILDGWSLRILMSEFMQLYILINEHKIISLPTATPFKEYIKWLGKQNKEEALAYWQRYLIGYDEATVLPCRRSLTQQASGYCRAQVKAVLEEDITTALRSLAAQYHTTLYVLLQSVWGILLSKLTANQEVIFGSVVAGRPAELRNAEQMVGLFINTVPTRIHADPGVTFEILLKQVNEQLTESRNHDYFPFGEIVSLSPLKQHLIDHLLVLIEFPELESDAVTAGNEFNITLEDNFEQTNYDLCVDITAGKKLAVEFTYNANAFEDAFISRAAKMFTNLLNQVVKHPHTKIADLSVFMDHDRQMMEKFNSTDVSLPNTQSVTVIIEGFAASKPEHIALLYRGRQFSYNELNIAANQLAALMQQKIVLKADDKVGILMDRSDHMIISIIAVWKCSATYIPLDIDYPQDRLLLMLADSGAKMVLIDRTFENTVLRARLQEDYSVIDLDESAEALAACNMQNPGQVNHPGDLAYIIYTSGSTGKPKGAMVEHGGMMNHLFAKVSDMQITADSIVVQNASQCFDISVWQFFVALMAGGKTAVYGRELVLDPVSFMQQLTLDKITILELVPSYLSILLGLIDDGIEPPEFPELKYLVMTGEALKPKLVNRWLTLYPSIPMINAYGPTEASDDITHYLINKPLQVDTVPVGFPIQNTKIYIVDQNFQQCPIGIKGEIVVSGAGVGRGYVNDEVKTAGVFRFDPFREEKNIRLYQTGDVGRFLENGAVEFFGRKDYQVKIRGFRIELEEIEKAIDLFPFVEDAIVFDKQEIDGDTYLSAYLVVKEGYDTESLRTFLASRLPDYMIPLYFTVLETFPLTTNGKTDRKTIREIAESAPLLKQSEFHHPLNETEEKLVAIWQGVLKMEKVSVTDNFFEIGGDSFKAIRMVSKFGRAFMVSDLYKYPTIRSLAAYIAQNSQESMYNLYELTPAGHKKKISIIAVPNSAGDPLIYEETTKALLELTDEIAVYGINLPRFEPSAEESMQSLLLQLSSAIVEEVKKRIQTPIIIYGQCNGAGLAIEIGRMLQDEGIICHAICTGGALPRTKQVSEDDDRTDKVLVSFLESIDATFPTELEDQLIFFRNLKYDGVLAKAAFNYHLNLMKENNYNRLKAPFYVIVGDRDPITKGYHRKYKDWRLYAENVTLVEMPDVGHFMWRDQPVELAAILYQIAQGSFVAAPVKNKWLIFN</sequence>
<dbReference type="PROSITE" id="PS00455">
    <property type="entry name" value="AMP_BINDING"/>
    <property type="match status" value="1"/>
</dbReference>
<dbReference type="NCBIfam" id="TIGR01733">
    <property type="entry name" value="AA-adenyl-dom"/>
    <property type="match status" value="1"/>
</dbReference>
<dbReference type="Gene3D" id="3.30.559.10">
    <property type="entry name" value="Chloramphenicol acetyltransferase-like domain"/>
    <property type="match status" value="1"/>
</dbReference>
<dbReference type="PROSITE" id="PS50075">
    <property type="entry name" value="CARRIER"/>
    <property type="match status" value="1"/>
</dbReference>
<dbReference type="Gene3D" id="3.40.50.1820">
    <property type="entry name" value="alpha/beta hydrolase"/>
    <property type="match status" value="1"/>
</dbReference>
<feature type="domain" description="Carrier" evidence="1">
    <location>
        <begin position="983"/>
        <end position="1054"/>
    </location>
</feature>
<dbReference type="Pfam" id="PF00550">
    <property type="entry name" value="PP-binding"/>
    <property type="match status" value="1"/>
</dbReference>
<dbReference type="Pfam" id="PF00501">
    <property type="entry name" value="AMP-binding"/>
    <property type="match status" value="1"/>
</dbReference>
<dbReference type="Gene3D" id="3.30.300.30">
    <property type="match status" value="1"/>
</dbReference>
<dbReference type="GO" id="GO:0044550">
    <property type="term" value="P:secondary metabolite biosynthetic process"/>
    <property type="evidence" value="ECO:0007669"/>
    <property type="project" value="TreeGrafter"/>
</dbReference>
<dbReference type="Gene3D" id="3.30.559.30">
    <property type="entry name" value="Nonribosomal peptide synthetase, condensation domain"/>
    <property type="match status" value="1"/>
</dbReference>
<dbReference type="Proteomes" id="UP000295684">
    <property type="component" value="Unassembled WGS sequence"/>
</dbReference>
<protein>
    <submittedName>
        <fullName evidence="3">Amino acid adenylation domain-containing protein</fullName>
    </submittedName>
</protein>
<dbReference type="Gene3D" id="1.10.1200.10">
    <property type="entry name" value="ACP-like"/>
    <property type="match status" value="1"/>
</dbReference>
<comment type="caution">
    <text evidence="3">The sequence shown here is derived from an EMBL/GenBank/DDBJ whole genome shotgun (WGS) entry which is preliminary data.</text>
</comment>
<dbReference type="InterPro" id="IPR023213">
    <property type="entry name" value="CAT-like_dom_sf"/>
</dbReference>
<name>A0A4R2HD39_9SPHI</name>
<reference evidence="3 4" key="3">
    <citation type="submission" date="2019-03" db="EMBL/GenBank/DDBJ databases">
        <title>Genomic Encyclopedia of Type Strains, Phase IV (KMG-IV): sequencing the most valuable type-strain genomes for metagenomic binning, comparative biology and taxonomic classification.</title>
        <authorList>
            <person name="Goeker M."/>
        </authorList>
    </citation>
    <scope>NUCLEOTIDE SEQUENCE [LARGE SCALE GENOMIC DNA]</scope>
    <source>
        <strain evidence="3 4">DSM 103236</strain>
    </source>
</reference>
<dbReference type="RefSeq" id="WP_132532789.1">
    <property type="nucleotide sequence ID" value="NZ_BMJO01000002.1"/>
</dbReference>
<reference evidence="2" key="4">
    <citation type="submission" date="2024-05" db="EMBL/GenBank/DDBJ databases">
        <authorList>
            <person name="Sun Q."/>
            <person name="Zhou Y."/>
        </authorList>
    </citation>
    <scope>NUCLEOTIDE SEQUENCE</scope>
    <source>
        <strain evidence="2">CGMCC 1.15644</strain>
    </source>
</reference>
<dbReference type="Pfam" id="PF13193">
    <property type="entry name" value="AMP-binding_C"/>
    <property type="match status" value="1"/>
</dbReference>
<dbReference type="EMBL" id="BMJO01000002">
    <property type="protein sequence ID" value="GGE47148.1"/>
    <property type="molecule type" value="Genomic_DNA"/>
</dbReference>
<dbReference type="InterPro" id="IPR000873">
    <property type="entry name" value="AMP-dep_synth/lig_dom"/>
</dbReference>
<dbReference type="InterPro" id="IPR001031">
    <property type="entry name" value="Thioesterase"/>
</dbReference>
<organism evidence="3 4">
    <name type="scientific">Pedobacter psychrotolerans</name>
    <dbReference type="NCBI Taxonomy" id="1843235"/>
    <lineage>
        <taxon>Bacteria</taxon>
        <taxon>Pseudomonadati</taxon>
        <taxon>Bacteroidota</taxon>
        <taxon>Sphingobacteriia</taxon>
        <taxon>Sphingobacteriales</taxon>
        <taxon>Sphingobacteriaceae</taxon>
        <taxon>Pedobacter</taxon>
    </lineage>
</organism>
<dbReference type="GO" id="GO:0031177">
    <property type="term" value="F:phosphopantetheine binding"/>
    <property type="evidence" value="ECO:0007669"/>
    <property type="project" value="TreeGrafter"/>
</dbReference>
<dbReference type="PANTHER" id="PTHR45527">
    <property type="entry name" value="NONRIBOSOMAL PEPTIDE SYNTHETASE"/>
    <property type="match status" value="1"/>
</dbReference>
<dbReference type="FunFam" id="3.40.50.980:FF:000001">
    <property type="entry name" value="Non-ribosomal peptide synthetase"/>
    <property type="match status" value="1"/>
</dbReference>
<dbReference type="GO" id="GO:0005737">
    <property type="term" value="C:cytoplasm"/>
    <property type="evidence" value="ECO:0007669"/>
    <property type="project" value="TreeGrafter"/>
</dbReference>
<evidence type="ECO:0000313" key="5">
    <source>
        <dbReference type="Proteomes" id="UP000622648"/>
    </source>
</evidence>
<dbReference type="PANTHER" id="PTHR45527:SF1">
    <property type="entry name" value="FATTY ACID SYNTHASE"/>
    <property type="match status" value="1"/>
</dbReference>
<dbReference type="SUPFAM" id="SSF56801">
    <property type="entry name" value="Acetyl-CoA synthetase-like"/>
    <property type="match status" value="1"/>
</dbReference>
<reference evidence="5" key="2">
    <citation type="journal article" date="2019" name="Int. J. Syst. Evol. Microbiol.">
        <title>The Global Catalogue of Microorganisms (GCM) 10K type strain sequencing project: providing services to taxonomists for standard genome sequencing and annotation.</title>
        <authorList>
            <consortium name="The Broad Institute Genomics Platform"/>
            <consortium name="The Broad Institute Genome Sequencing Center for Infectious Disease"/>
            <person name="Wu L."/>
            <person name="Ma J."/>
        </authorList>
    </citation>
    <scope>NUCLEOTIDE SEQUENCE [LARGE SCALE GENOMIC DNA]</scope>
    <source>
        <strain evidence="5">CGMCC 1.15644</strain>
    </source>
</reference>
<keyword evidence="5" id="KW-1185">Reference proteome</keyword>
<dbReference type="Gene3D" id="3.40.50.980">
    <property type="match status" value="2"/>
</dbReference>
<dbReference type="Gene3D" id="2.30.38.10">
    <property type="entry name" value="Luciferase, Domain 3"/>
    <property type="match status" value="1"/>
</dbReference>
<dbReference type="InterPro" id="IPR029058">
    <property type="entry name" value="AB_hydrolase_fold"/>
</dbReference>
<dbReference type="InterPro" id="IPR036736">
    <property type="entry name" value="ACP-like_sf"/>
</dbReference>
<dbReference type="InterPro" id="IPR025110">
    <property type="entry name" value="AMP-bd_C"/>
</dbReference>
<evidence type="ECO:0000313" key="4">
    <source>
        <dbReference type="Proteomes" id="UP000295684"/>
    </source>
</evidence>
<dbReference type="CDD" id="cd19543">
    <property type="entry name" value="DCL_NRPS"/>
    <property type="match status" value="1"/>
</dbReference>
<dbReference type="SUPFAM" id="SSF53474">
    <property type="entry name" value="alpha/beta-Hydrolases"/>
    <property type="match status" value="1"/>
</dbReference>
<dbReference type="Pfam" id="PF00668">
    <property type="entry name" value="Condensation"/>
    <property type="match status" value="1"/>
</dbReference>
<dbReference type="GO" id="GO:0003824">
    <property type="term" value="F:catalytic activity"/>
    <property type="evidence" value="ECO:0007669"/>
    <property type="project" value="InterPro"/>
</dbReference>
<dbReference type="SUPFAM" id="SSF52777">
    <property type="entry name" value="CoA-dependent acyltransferases"/>
    <property type="match status" value="2"/>
</dbReference>
<evidence type="ECO:0000313" key="3">
    <source>
        <dbReference type="EMBL" id="TCO25221.1"/>
    </source>
</evidence>
<dbReference type="EMBL" id="SLWO01000004">
    <property type="protein sequence ID" value="TCO25221.1"/>
    <property type="molecule type" value="Genomic_DNA"/>
</dbReference>
<dbReference type="Proteomes" id="UP000622648">
    <property type="component" value="Unassembled WGS sequence"/>
</dbReference>
<proteinExistence type="predicted"/>
<reference evidence="2" key="1">
    <citation type="journal article" date="2014" name="Int. J. Syst. Evol. Microbiol.">
        <title>Complete genome of a new Firmicutes species belonging to the dominant human colonic microbiota ('Ruminococcus bicirculans') reveals two chromosomes and a selective capacity to utilize plant glucans.</title>
        <authorList>
            <consortium name="NISC Comparative Sequencing Program"/>
            <person name="Wegmann U."/>
            <person name="Louis P."/>
            <person name="Goesmann A."/>
            <person name="Henrissat B."/>
            <person name="Duncan S.H."/>
            <person name="Flint H.J."/>
        </authorList>
    </citation>
    <scope>NUCLEOTIDE SEQUENCE</scope>
    <source>
        <strain evidence="2">CGMCC 1.15644</strain>
    </source>
</reference>
<dbReference type="InterPro" id="IPR001242">
    <property type="entry name" value="Condensation_dom"/>
</dbReference>
<evidence type="ECO:0000313" key="2">
    <source>
        <dbReference type="EMBL" id="GGE47148.1"/>
    </source>
</evidence>
<dbReference type="InterPro" id="IPR045851">
    <property type="entry name" value="AMP-bd_C_sf"/>
</dbReference>
<dbReference type="InterPro" id="IPR020845">
    <property type="entry name" value="AMP-binding_CS"/>
</dbReference>
<dbReference type="OrthoDB" id="9778383at2"/>
<accession>A0A4R2HD39</accession>
<gene>
    <name evidence="3" type="ORF">EV200_104258</name>
    <name evidence="2" type="ORF">GCM10011413_11580</name>
</gene>
<dbReference type="InterPro" id="IPR009081">
    <property type="entry name" value="PP-bd_ACP"/>
</dbReference>
<dbReference type="InterPro" id="IPR010071">
    <property type="entry name" value="AA_adenyl_dom"/>
</dbReference>
<dbReference type="Pfam" id="PF00975">
    <property type="entry name" value="Thioesterase"/>
    <property type="match status" value="1"/>
</dbReference>
<evidence type="ECO:0000259" key="1">
    <source>
        <dbReference type="PROSITE" id="PS50075"/>
    </source>
</evidence>
<dbReference type="GO" id="GO:0043041">
    <property type="term" value="P:amino acid activation for nonribosomal peptide biosynthetic process"/>
    <property type="evidence" value="ECO:0007669"/>
    <property type="project" value="TreeGrafter"/>
</dbReference>